<proteinExistence type="predicted"/>
<protein>
    <submittedName>
        <fullName evidence="2">Wsv226-like protein</fullName>
    </submittedName>
</protein>
<organism evidence="2">
    <name type="scientific">Sicyonia whispovirus</name>
    <dbReference type="NCBI Taxonomy" id="2984283"/>
    <lineage>
        <taxon>Viruses</taxon>
        <taxon>Viruses incertae sedis</taxon>
        <taxon>Naldaviricetes</taxon>
        <taxon>Nimaviridae</taxon>
        <taxon>Whispovirus</taxon>
    </lineage>
</organism>
<evidence type="ECO:0000256" key="1">
    <source>
        <dbReference type="SAM" id="MobiDB-lite"/>
    </source>
</evidence>
<feature type="region of interest" description="Disordered" evidence="1">
    <location>
        <begin position="1048"/>
        <end position="1068"/>
    </location>
</feature>
<accession>A0A9C7BNM5</accession>
<dbReference type="EMBL" id="LC738881">
    <property type="protein sequence ID" value="BDT63075.1"/>
    <property type="molecule type" value="Genomic_DNA"/>
</dbReference>
<name>A0A9C7BNM5_9VIRU</name>
<evidence type="ECO:0000313" key="2">
    <source>
        <dbReference type="EMBL" id="BDT63075.1"/>
    </source>
</evidence>
<sequence length="1142" mass="127694">MDREDEVNDCTVASTSTALTLEQVVQHSLGELAFDFSDIKIEEEFFDNVKIDEEFFNNPKRWLGTGWDFNPVETLRVFGELQGDYLPEEEEAEAAVETEATFKAEDAETATIESEAETALEAKAETALEAEADLYEQEIRRNVSEFVAGLPHVTGDYAEAERFGAPYLPPGKRRKETYRFWASKDFRAQYLGHLAGNRWIGEFVRGEIDATTCVGMLRSVATAYGCGPIIRIALSCLNTLASGYSNSNNFEVKREDLVASINPPWRATRPLSMHPEALNATNPSKVVSKLLGEKTRCVALDWKDTSRELGFCDSRNVGVLTNLIYAIAVPAYTAEMILSTEGKMEQHVLRKQGMQPPIERVELLKQKSVLCAIHSLTQYFSGPVRDSDVNDDDRTRRGVPSGKHLFAAPLRLPPFDAHPVVNLENHPLFTTDPLSTDGNPLRVLASVSTPAHSAVALKHRSGRRPKKLLGLSKNGIELHVLPALKDTGSRRRKKKVVRSDVMTNRQRDPLLHMATKEPPVFVRNVLAVAGNYGWFALIVGYMSSPDVLFNKTNCDGLFAPDLIRKYRSEQITTTPLRNRRIDTRFEGLELVDAMGHTSGFRIRPASLSDDHCGGDSDDGGLGVIGARDNPFYTKTNRPAWYSDASLEDLFGRVTLEQHVRAFDDRIGVFEDLLEGDDRWLVNLQDKKDVLDRCKLALTFLLEAQTVMLLNVHGLSEQEVRDAIRDLKSATPMLTTLGKEDEDPAARKILATETRRRELCSTAESLIEMVPLHSLVEDRPEGEGHVRKARLSFPAPVRDSPHDLMEDMKKTFLSIDLCQFMLQSCEENKVRFFHGECREAAHEFLREVYRGAARYHVKDAHVRGTRVCLTWHRPFDAPAHRALAGVPRCKMSRLLSCIEKSSGTNPLPTVAVAAGKEVLTLPSLMCLSTRAITPKPVRHTLLELMYGTRAAATISTLTCLSWINWCMEADPKRFYGPVYESVMEIKCPRRPELLGMPPRGTKRKMCQHLEQLSDAQKISCWLKDDIRCHPFRVCFPKFRKAASKIDALRPHSRGESEAESEVGSGSGYPAGTAAKDDVFVFKSIYSNITAPPRQKPLFGEKKSTGRMGFKDIYAVALISLPSTLDQETKDIAADLGIETDISI</sequence>
<reference evidence="2" key="1">
    <citation type="submission" date="2022-10" db="EMBL/GenBank/DDBJ databases">
        <title>Genome sequences of endogenous nimaviruses in decapod crustaceans.</title>
        <authorList>
            <person name="Kawato S."/>
            <person name="Nozaki R."/>
            <person name="Kondo H."/>
            <person name="Hirono I."/>
        </authorList>
    </citation>
    <scope>NUCLEOTIDE SEQUENCE</scope>
    <source>
        <strain evidence="2">Fukuoka2019</strain>
    </source>
</reference>